<organism evidence="2 3">
    <name type="scientific">Sinorhizobium mexicanum</name>
    <dbReference type="NCBI Taxonomy" id="375549"/>
    <lineage>
        <taxon>Bacteria</taxon>
        <taxon>Pseudomonadati</taxon>
        <taxon>Pseudomonadota</taxon>
        <taxon>Alphaproteobacteria</taxon>
        <taxon>Hyphomicrobiales</taxon>
        <taxon>Rhizobiaceae</taxon>
        <taxon>Sinorhizobium/Ensifer group</taxon>
        <taxon>Sinorhizobium</taxon>
    </lineage>
</organism>
<keyword evidence="2" id="KW-0614">Plasmid</keyword>
<sequence length="96" mass="10608">MGRVEILTGVERRRIWTDEDKKPPAGAKELEAMLRADLPSTLEDKVSVVVLDISRPDTMVKSKQPGTRKLKPQHRHVVDSGLQPSITIDPLTDAAA</sequence>
<gene>
    <name evidence="2" type="ORF">FKV68_22755</name>
</gene>
<feature type="compositionally biased region" description="Basic residues" evidence="1">
    <location>
        <begin position="66"/>
        <end position="75"/>
    </location>
</feature>
<keyword evidence="3" id="KW-1185">Reference proteome</keyword>
<geneLocation type="plasmid" evidence="3">
    <name>pemeittgr7b</name>
</geneLocation>
<evidence type="ECO:0000313" key="3">
    <source>
        <dbReference type="Proteomes" id="UP000510721"/>
    </source>
</evidence>
<proteinExistence type="predicted"/>
<feature type="region of interest" description="Disordered" evidence="1">
    <location>
        <begin position="59"/>
        <end position="96"/>
    </location>
</feature>
<dbReference type="EMBL" id="CP041240">
    <property type="protein sequence ID" value="QLL64271.1"/>
    <property type="molecule type" value="Genomic_DNA"/>
</dbReference>
<evidence type="ECO:0000256" key="1">
    <source>
        <dbReference type="SAM" id="MobiDB-lite"/>
    </source>
</evidence>
<dbReference type="AlphaFoldDB" id="A0A859QZK1"/>
<dbReference type="KEGG" id="emx:FKV68_22755"/>
<protein>
    <submittedName>
        <fullName evidence="2">Uncharacterized protein</fullName>
    </submittedName>
</protein>
<name>A0A859QZK1_9HYPH</name>
<accession>A0A859QZK1</accession>
<dbReference type="Proteomes" id="UP000510721">
    <property type="component" value="Plasmid pEmeITTGR7b"/>
</dbReference>
<evidence type="ECO:0000313" key="2">
    <source>
        <dbReference type="EMBL" id="QLL64271.1"/>
    </source>
</evidence>
<reference evidence="2 3" key="1">
    <citation type="submission" date="2019-06" db="EMBL/GenBank/DDBJ databases">
        <title>Complete genome sequence of Ensifer mexicanus ITTG R7 isolated from nodules of Acacia angustissima (Mill.) Kuntze.</title>
        <authorList>
            <person name="Rincon-Rosales R."/>
            <person name="Rogel M.A."/>
            <person name="Guerrero G."/>
            <person name="Rincon-Molina C.I."/>
            <person name="Lopez-Lopez A."/>
            <person name="Martinez-Romero E."/>
        </authorList>
    </citation>
    <scope>NUCLEOTIDE SEQUENCE [LARGE SCALE GENOMIC DNA]</scope>
    <source>
        <strain evidence="2 3">ITTG R7</strain>
        <plasmid evidence="3">pemeittgr7b</plasmid>
    </source>
</reference>
<dbReference type="RefSeq" id="WP_180942149.1">
    <property type="nucleotide sequence ID" value="NZ_CP041240.1"/>
</dbReference>